<protein>
    <submittedName>
        <fullName evidence="1">Uncharacterized protein</fullName>
    </submittedName>
</protein>
<comment type="caution">
    <text evidence="1">The sequence shown here is derived from an EMBL/GenBank/DDBJ whole genome shotgun (WGS) entry which is preliminary data.</text>
</comment>
<accession>A0ABR2J1F4</accession>
<evidence type="ECO:0000313" key="2">
    <source>
        <dbReference type="Proteomes" id="UP001470230"/>
    </source>
</evidence>
<dbReference type="EMBL" id="JAPFFF010000013">
    <property type="protein sequence ID" value="KAK8871726.1"/>
    <property type="molecule type" value="Genomic_DNA"/>
</dbReference>
<sequence>MDTVVDCSESCMHLTGYKTGECSSIFDKTISNVNFFTSSSDRPIFYIDLKCEYSLTIENSVLLANNRNDKVYIVSKSNDCKFIQFIFINCLLNRGVTQTIDSITTIKNTS</sequence>
<organism evidence="1 2">
    <name type="scientific">Tritrichomonas musculus</name>
    <dbReference type="NCBI Taxonomy" id="1915356"/>
    <lineage>
        <taxon>Eukaryota</taxon>
        <taxon>Metamonada</taxon>
        <taxon>Parabasalia</taxon>
        <taxon>Tritrichomonadida</taxon>
        <taxon>Tritrichomonadidae</taxon>
        <taxon>Tritrichomonas</taxon>
    </lineage>
</organism>
<reference evidence="1 2" key="1">
    <citation type="submission" date="2024-04" db="EMBL/GenBank/DDBJ databases">
        <title>Tritrichomonas musculus Genome.</title>
        <authorList>
            <person name="Alves-Ferreira E."/>
            <person name="Grigg M."/>
            <person name="Lorenzi H."/>
            <person name="Galac M."/>
        </authorList>
    </citation>
    <scope>NUCLEOTIDE SEQUENCE [LARGE SCALE GENOMIC DNA]</scope>
    <source>
        <strain evidence="1 2">EAF2021</strain>
    </source>
</reference>
<evidence type="ECO:0000313" key="1">
    <source>
        <dbReference type="EMBL" id="KAK8871726.1"/>
    </source>
</evidence>
<name>A0ABR2J1F4_9EUKA</name>
<keyword evidence="2" id="KW-1185">Reference proteome</keyword>
<dbReference type="Proteomes" id="UP001470230">
    <property type="component" value="Unassembled WGS sequence"/>
</dbReference>
<proteinExistence type="predicted"/>
<gene>
    <name evidence="1" type="ORF">M9Y10_007466</name>
</gene>